<comment type="caution">
    <text evidence="7">The sequence shown here is derived from an EMBL/GenBank/DDBJ whole genome shotgun (WGS) entry which is preliminary data.</text>
</comment>
<dbReference type="GO" id="GO:0016020">
    <property type="term" value="C:membrane"/>
    <property type="evidence" value="ECO:0007669"/>
    <property type="project" value="UniProtKB-SubCell"/>
</dbReference>
<dbReference type="UniPathway" id="UPA00895"/>
<accession>A0A562SCU8</accession>
<dbReference type="GO" id="GO:0030416">
    <property type="term" value="P:methylamine metabolic process"/>
    <property type="evidence" value="ECO:0007669"/>
    <property type="project" value="InterPro"/>
</dbReference>
<feature type="transmembrane region" description="Helical" evidence="5">
    <location>
        <begin position="76"/>
        <end position="98"/>
    </location>
</feature>
<keyword evidence="3 5" id="KW-1133">Transmembrane helix</keyword>
<keyword evidence="8" id="KW-1185">Reference proteome</keyword>
<feature type="transmembrane region" description="Helical" evidence="5">
    <location>
        <begin position="118"/>
        <end position="135"/>
    </location>
</feature>
<evidence type="ECO:0000259" key="6">
    <source>
        <dbReference type="Pfam" id="PF07291"/>
    </source>
</evidence>
<keyword evidence="4 5" id="KW-0472">Membrane</keyword>
<feature type="domain" description="Methylamine utilisation protein MauE" evidence="6">
    <location>
        <begin position="16"/>
        <end position="135"/>
    </location>
</feature>
<protein>
    <submittedName>
        <fullName evidence="7">Methylamine utilization protein MauE</fullName>
    </submittedName>
</protein>
<evidence type="ECO:0000256" key="3">
    <source>
        <dbReference type="ARBA" id="ARBA00022989"/>
    </source>
</evidence>
<dbReference type="EMBL" id="VLLE01000006">
    <property type="protein sequence ID" value="TWI79013.1"/>
    <property type="molecule type" value="Genomic_DNA"/>
</dbReference>
<dbReference type="OrthoDB" id="680026at2"/>
<evidence type="ECO:0000256" key="5">
    <source>
        <dbReference type="SAM" id="Phobius"/>
    </source>
</evidence>
<evidence type="ECO:0000256" key="1">
    <source>
        <dbReference type="ARBA" id="ARBA00004141"/>
    </source>
</evidence>
<dbReference type="AlphaFoldDB" id="A0A562SCU8"/>
<organism evidence="7 8">
    <name type="scientific">Lacibacter cauensis</name>
    <dbReference type="NCBI Taxonomy" id="510947"/>
    <lineage>
        <taxon>Bacteria</taxon>
        <taxon>Pseudomonadati</taxon>
        <taxon>Bacteroidota</taxon>
        <taxon>Chitinophagia</taxon>
        <taxon>Chitinophagales</taxon>
        <taxon>Chitinophagaceae</taxon>
        <taxon>Lacibacter</taxon>
    </lineage>
</organism>
<evidence type="ECO:0000313" key="8">
    <source>
        <dbReference type="Proteomes" id="UP000316167"/>
    </source>
</evidence>
<dbReference type="Pfam" id="PF07291">
    <property type="entry name" value="MauE"/>
    <property type="match status" value="1"/>
</dbReference>
<feature type="transmembrane region" description="Helical" evidence="5">
    <location>
        <begin position="7"/>
        <end position="25"/>
    </location>
</feature>
<dbReference type="Proteomes" id="UP000316167">
    <property type="component" value="Unassembled WGS sequence"/>
</dbReference>
<evidence type="ECO:0000256" key="4">
    <source>
        <dbReference type="ARBA" id="ARBA00023136"/>
    </source>
</evidence>
<name>A0A562SCU8_9BACT</name>
<sequence>MKKETLQIVFIESNVALFIFLFVYTGVNKLMDYSAFRVVLSKSPLLSFASSFIAWFLPVIELIVSLILLMPFTRKLGLLISTSLMATFTFYLAYMIFFTPNLPCSCGGIFNNLNWTEHLILNIVLLVIAFTAWWLSKSNQRFIAINRNSRTPV</sequence>
<dbReference type="RefSeq" id="WP_144887802.1">
    <property type="nucleotide sequence ID" value="NZ_VLLE01000006.1"/>
</dbReference>
<keyword evidence="2 5" id="KW-0812">Transmembrane</keyword>
<feature type="transmembrane region" description="Helical" evidence="5">
    <location>
        <begin position="45"/>
        <end position="69"/>
    </location>
</feature>
<dbReference type="InterPro" id="IPR009908">
    <property type="entry name" value="Methylamine_util_MauE"/>
</dbReference>
<reference evidence="7 8" key="1">
    <citation type="journal article" date="2015" name="Stand. Genomic Sci.">
        <title>Genomic Encyclopedia of Bacterial and Archaeal Type Strains, Phase III: the genomes of soil and plant-associated and newly described type strains.</title>
        <authorList>
            <person name="Whitman W.B."/>
            <person name="Woyke T."/>
            <person name="Klenk H.P."/>
            <person name="Zhou Y."/>
            <person name="Lilburn T.G."/>
            <person name="Beck B.J."/>
            <person name="De Vos P."/>
            <person name="Vandamme P."/>
            <person name="Eisen J.A."/>
            <person name="Garrity G."/>
            <person name="Hugenholtz P."/>
            <person name="Kyrpides N.C."/>
        </authorList>
    </citation>
    <scope>NUCLEOTIDE SEQUENCE [LARGE SCALE GENOMIC DNA]</scope>
    <source>
        <strain evidence="7 8">CGMCC 1.7271</strain>
    </source>
</reference>
<evidence type="ECO:0000313" key="7">
    <source>
        <dbReference type="EMBL" id="TWI79013.1"/>
    </source>
</evidence>
<comment type="subcellular location">
    <subcellularLocation>
        <location evidence="1">Membrane</location>
        <topology evidence="1">Multi-pass membrane protein</topology>
    </subcellularLocation>
</comment>
<gene>
    <name evidence="7" type="ORF">IQ13_3404</name>
</gene>
<evidence type="ECO:0000256" key="2">
    <source>
        <dbReference type="ARBA" id="ARBA00022692"/>
    </source>
</evidence>
<proteinExistence type="predicted"/>